<feature type="transmembrane region" description="Helical" evidence="7">
    <location>
        <begin position="87"/>
        <end position="108"/>
    </location>
</feature>
<comment type="subcellular location">
    <subcellularLocation>
        <location evidence="1">Cell membrane</location>
        <topology evidence="1">Multi-pass membrane protein</topology>
    </subcellularLocation>
</comment>
<dbReference type="InterPro" id="IPR050833">
    <property type="entry name" value="Poly_Biosynth_Transport"/>
</dbReference>
<feature type="transmembrane region" description="Helical" evidence="7">
    <location>
        <begin position="169"/>
        <end position="186"/>
    </location>
</feature>
<dbReference type="Proteomes" id="UP001058872">
    <property type="component" value="Chromosome"/>
</dbReference>
<gene>
    <name evidence="8" type="ORF">DCM83_00265</name>
</gene>
<comment type="similarity">
    <text evidence="2">Belongs to the polysaccharide synthase family.</text>
</comment>
<evidence type="ECO:0000256" key="3">
    <source>
        <dbReference type="ARBA" id="ARBA00022475"/>
    </source>
</evidence>
<evidence type="ECO:0000256" key="6">
    <source>
        <dbReference type="ARBA" id="ARBA00023136"/>
    </source>
</evidence>
<evidence type="ECO:0000256" key="1">
    <source>
        <dbReference type="ARBA" id="ARBA00004651"/>
    </source>
</evidence>
<proteinExistence type="inferred from homology"/>
<evidence type="ECO:0000256" key="7">
    <source>
        <dbReference type="SAM" id="Phobius"/>
    </source>
</evidence>
<feature type="transmembrane region" description="Helical" evidence="7">
    <location>
        <begin position="12"/>
        <end position="33"/>
    </location>
</feature>
<feature type="transmembrane region" description="Helical" evidence="7">
    <location>
        <begin position="408"/>
        <end position="429"/>
    </location>
</feature>
<keyword evidence="5 7" id="KW-1133">Transmembrane helix</keyword>
<reference evidence="8" key="1">
    <citation type="submission" date="2018-04" db="EMBL/GenBank/DDBJ databases">
        <title>Genomes of Endosymbiotic and Endophytic Bradyrhizobium Publication status.</title>
        <authorList>
            <person name="Guha S."/>
            <person name="Jorrin B."/>
            <person name="Sarkar M."/>
            <person name="Poole P.S."/>
            <person name="DasGupta M."/>
        </authorList>
    </citation>
    <scope>NUCLEOTIDE SEQUENCE</scope>
    <source>
        <strain evidence="8">WBOS16</strain>
    </source>
</reference>
<keyword evidence="6 7" id="KW-0472">Membrane</keyword>
<keyword evidence="4 7" id="KW-0812">Transmembrane</keyword>
<dbReference type="AlphaFoldDB" id="A0AAE9SSL6"/>
<keyword evidence="3" id="KW-1003">Cell membrane</keyword>
<dbReference type="Pfam" id="PF13440">
    <property type="entry name" value="Polysacc_synt_3"/>
    <property type="match status" value="1"/>
</dbReference>
<feature type="transmembrane region" description="Helical" evidence="7">
    <location>
        <begin position="363"/>
        <end position="388"/>
    </location>
</feature>
<evidence type="ECO:0000256" key="5">
    <source>
        <dbReference type="ARBA" id="ARBA00022989"/>
    </source>
</evidence>
<evidence type="ECO:0000256" key="4">
    <source>
        <dbReference type="ARBA" id="ARBA00022692"/>
    </source>
</evidence>
<dbReference type="GO" id="GO:0005886">
    <property type="term" value="C:plasma membrane"/>
    <property type="evidence" value="ECO:0007669"/>
    <property type="project" value="UniProtKB-SubCell"/>
</dbReference>
<name>A0AAE9SSL6_9BRAD</name>
<dbReference type="EMBL" id="CP028989">
    <property type="protein sequence ID" value="UUO63811.1"/>
    <property type="molecule type" value="Genomic_DNA"/>
</dbReference>
<feature type="transmembrane region" description="Helical" evidence="7">
    <location>
        <begin position="292"/>
        <end position="311"/>
    </location>
</feature>
<accession>A0AAE9SSL6</accession>
<dbReference type="RefSeq" id="WP_257177987.1">
    <property type="nucleotide sequence ID" value="NZ_CP028989.1"/>
</dbReference>
<feature type="transmembrane region" description="Helical" evidence="7">
    <location>
        <begin position="323"/>
        <end position="342"/>
    </location>
</feature>
<organism evidence="8 9">
    <name type="scientific">Bradyrhizobium betae</name>
    <dbReference type="NCBI Taxonomy" id="244734"/>
    <lineage>
        <taxon>Bacteria</taxon>
        <taxon>Pseudomonadati</taxon>
        <taxon>Pseudomonadota</taxon>
        <taxon>Alphaproteobacteria</taxon>
        <taxon>Hyphomicrobiales</taxon>
        <taxon>Nitrobacteraceae</taxon>
        <taxon>Bradyrhizobium</taxon>
    </lineage>
</organism>
<dbReference type="PANTHER" id="PTHR30250:SF10">
    <property type="entry name" value="LIPOPOLYSACCHARIDE BIOSYNTHESIS PROTEIN WZXC"/>
    <property type="match status" value="1"/>
</dbReference>
<feature type="transmembrane region" description="Helical" evidence="7">
    <location>
        <begin position="114"/>
        <end position="134"/>
    </location>
</feature>
<evidence type="ECO:0008006" key="10">
    <source>
        <dbReference type="Google" id="ProtNLM"/>
    </source>
</evidence>
<protein>
    <recommendedName>
        <fullName evidence="10">Oligosaccharide flippase family protein</fullName>
    </recommendedName>
</protein>
<sequence>MNRRPSLLLNRAFWTIGSYAVSISLRLGTNVVVSRLLAPELLGIMVIVNSIKTGVELLTDVGIEQNIVSSPSGLNPKFLNTAWTIQVIRGACLCLLMLALSIPLSGFYQVDAVIFVLMAFAPFLNSLHSTSIFVLVKQLEVRKRNLFELGAETIASTLNVLLALLNPTIWAPLFGVLGGISARSTLSHLLRRGMPRFTIDKSSAKEIFRFGKWITMSSFVVYTASNLDRIYLGKAVDLGILGVFGLARTIADLAPALSSRLSYQVLFPALSAMRAERGNSVGPGFRSLRRKFVFSASVCLSFAIAWADMAVTSLYDPRYHDASWMLCVLLVGSWFGVLSNLNEATLLGLGKPAYNTISNTIKLGVIAVGIPIGLVYLGLLGAILAIVMGELFRLFFIVMIQESIGEGFARQDAGATTLLIALLIGWVLLRTEIGLQGPLNAALLWQRS</sequence>
<dbReference type="PANTHER" id="PTHR30250">
    <property type="entry name" value="PST FAMILY PREDICTED COLANIC ACID TRANSPORTER"/>
    <property type="match status" value="1"/>
</dbReference>
<evidence type="ECO:0000256" key="2">
    <source>
        <dbReference type="ARBA" id="ARBA00007430"/>
    </source>
</evidence>
<evidence type="ECO:0000313" key="9">
    <source>
        <dbReference type="Proteomes" id="UP001058872"/>
    </source>
</evidence>
<evidence type="ECO:0000313" key="8">
    <source>
        <dbReference type="EMBL" id="UUO63811.1"/>
    </source>
</evidence>